<dbReference type="Pfam" id="PF06645">
    <property type="entry name" value="SPC12"/>
    <property type="match status" value="1"/>
</dbReference>
<accession>A0A6B2LTK4</accession>
<evidence type="ECO:0000256" key="2">
    <source>
        <dbReference type="ARBA" id="ARBA00005245"/>
    </source>
</evidence>
<dbReference type="InterPro" id="IPR009542">
    <property type="entry name" value="Spc1/SPCS1"/>
</dbReference>
<keyword evidence="4 10" id="KW-0812">Transmembrane</keyword>
<sequence length="106" mass="12145">MDFVGQSHTLLFYRVVIILSSFVGFCFGYVRQDFNVTGIVIIIGTLVSALIGIPAWPFFRSHPLQWKKIEELEKLNEELDPANKDKVVQPPQQTEKQQPKKKKSAK</sequence>
<feature type="region of interest" description="Disordered" evidence="9">
    <location>
        <begin position="81"/>
        <end position="106"/>
    </location>
</feature>
<dbReference type="PANTHER" id="PTHR13202:SF0">
    <property type="entry name" value="SIGNAL PEPTIDASE COMPLEX SUBUNIT 1"/>
    <property type="match status" value="1"/>
</dbReference>
<name>A0A6B2LTK4_9EUKA</name>
<evidence type="ECO:0000256" key="4">
    <source>
        <dbReference type="ARBA" id="ARBA00022692"/>
    </source>
</evidence>
<proteinExistence type="inferred from homology"/>
<comment type="function">
    <text evidence="8">Component of the signal peptidase complex (SPC) which catalyzes the cleavage of N-terminal signal sequences from nascent proteins as they are translocated into the lumen of the endoplasmic reticulum. Dispensable for SPC enzymatic activity.</text>
</comment>
<keyword evidence="6 10" id="KW-1133">Transmembrane helix</keyword>
<feature type="transmembrane region" description="Helical" evidence="10">
    <location>
        <begin position="36"/>
        <end position="59"/>
    </location>
</feature>
<evidence type="ECO:0000256" key="9">
    <source>
        <dbReference type="SAM" id="MobiDB-lite"/>
    </source>
</evidence>
<dbReference type="GO" id="GO:0045047">
    <property type="term" value="P:protein targeting to ER"/>
    <property type="evidence" value="ECO:0007669"/>
    <property type="project" value="TreeGrafter"/>
</dbReference>
<dbReference type="PANTHER" id="PTHR13202">
    <property type="entry name" value="MICROSOMAL SIGNAL PEPTIDASE 12 KDA SUBUNIT"/>
    <property type="match status" value="1"/>
</dbReference>
<dbReference type="EMBL" id="GIBP01011308">
    <property type="protein sequence ID" value="NDV40277.1"/>
    <property type="molecule type" value="Transcribed_RNA"/>
</dbReference>
<dbReference type="AlphaFoldDB" id="A0A6B2LTK4"/>
<evidence type="ECO:0000256" key="7">
    <source>
        <dbReference type="ARBA" id="ARBA00023136"/>
    </source>
</evidence>
<evidence type="ECO:0000256" key="3">
    <source>
        <dbReference type="ARBA" id="ARBA00017059"/>
    </source>
</evidence>
<feature type="transmembrane region" description="Helical" evidence="10">
    <location>
        <begin position="12"/>
        <end position="30"/>
    </location>
</feature>
<evidence type="ECO:0000256" key="8">
    <source>
        <dbReference type="ARBA" id="ARBA00045204"/>
    </source>
</evidence>
<evidence type="ECO:0000313" key="11">
    <source>
        <dbReference type="EMBL" id="NDV40277.1"/>
    </source>
</evidence>
<comment type="similarity">
    <text evidence="2">Belongs to the SPCS1 family.</text>
</comment>
<keyword evidence="5" id="KW-0256">Endoplasmic reticulum</keyword>
<dbReference type="GO" id="GO:0006465">
    <property type="term" value="P:signal peptide processing"/>
    <property type="evidence" value="ECO:0007669"/>
    <property type="project" value="InterPro"/>
</dbReference>
<organism evidence="11">
    <name type="scientific">Arcella intermedia</name>
    <dbReference type="NCBI Taxonomy" id="1963864"/>
    <lineage>
        <taxon>Eukaryota</taxon>
        <taxon>Amoebozoa</taxon>
        <taxon>Tubulinea</taxon>
        <taxon>Elardia</taxon>
        <taxon>Arcellinida</taxon>
        <taxon>Sphaerothecina</taxon>
        <taxon>Arcellidae</taxon>
        <taxon>Arcella</taxon>
    </lineage>
</organism>
<keyword evidence="7 10" id="KW-0472">Membrane</keyword>
<reference evidence="11" key="1">
    <citation type="journal article" date="2020" name="J. Eukaryot. Microbiol.">
        <title>De novo Sequencing, Assembly and Annotation of the Transcriptome for the Free-Living Testate Amoeba Arcella intermedia.</title>
        <authorList>
            <person name="Ribeiro G.M."/>
            <person name="Porfirio-Sousa A.L."/>
            <person name="Maurer-Alcala X.X."/>
            <person name="Katz L.A."/>
            <person name="Lahr D.J.G."/>
        </authorList>
    </citation>
    <scope>NUCLEOTIDE SEQUENCE</scope>
</reference>
<evidence type="ECO:0000256" key="10">
    <source>
        <dbReference type="SAM" id="Phobius"/>
    </source>
</evidence>
<protein>
    <recommendedName>
        <fullName evidence="3">Signal peptidase complex subunit 1</fullName>
    </recommendedName>
</protein>
<evidence type="ECO:0000256" key="1">
    <source>
        <dbReference type="ARBA" id="ARBA00004477"/>
    </source>
</evidence>
<comment type="subcellular location">
    <subcellularLocation>
        <location evidence="1">Endoplasmic reticulum membrane</location>
        <topology evidence="1">Multi-pass membrane protein</topology>
    </subcellularLocation>
</comment>
<evidence type="ECO:0000256" key="5">
    <source>
        <dbReference type="ARBA" id="ARBA00022824"/>
    </source>
</evidence>
<dbReference type="GO" id="GO:0005787">
    <property type="term" value="C:signal peptidase complex"/>
    <property type="evidence" value="ECO:0007669"/>
    <property type="project" value="InterPro"/>
</dbReference>
<evidence type="ECO:0000256" key="6">
    <source>
        <dbReference type="ARBA" id="ARBA00022989"/>
    </source>
</evidence>